<evidence type="ECO:0000313" key="2">
    <source>
        <dbReference type="EMBL" id="QDP17855.1"/>
    </source>
</evidence>
<evidence type="ECO:0000256" key="1">
    <source>
        <dbReference type="SAM" id="Phobius"/>
    </source>
</evidence>
<reference evidence="2" key="1">
    <citation type="journal article" date="2019" name="BMC Genomics">
        <title>Arm-less mitochondrial tRNAs conserved for over 30 millions of years in spiders.</title>
        <authorList>
            <person name="Pons J."/>
            <person name="Bover P."/>
            <person name="Bidegaray-Batista L."/>
            <person name="Arnedo M."/>
        </authorList>
    </citation>
    <scope>NUCLEOTIDE SEQUENCE</scope>
    <source>
        <strain evidence="2">L105</strain>
    </source>
</reference>
<dbReference type="EMBL" id="MN052919">
    <property type="protein sequence ID" value="QDP17855.1"/>
    <property type="molecule type" value="Genomic_DNA"/>
</dbReference>
<gene>
    <name evidence="2" type="primary">atp8</name>
</gene>
<proteinExistence type="predicted"/>
<keyword evidence="1" id="KW-0812">Transmembrane</keyword>
<name>A0A516IM63_9ARAC</name>
<keyword evidence="1" id="KW-0472">Membrane</keyword>
<keyword evidence="2" id="KW-0496">Mitochondrion</keyword>
<dbReference type="AlphaFoldDB" id="A0A516IM63"/>
<keyword evidence="1" id="KW-1133">Transmembrane helix</keyword>
<accession>A0A516IM63</accession>
<sequence length="49" mass="6002">MPQLSALPWILYFLYSILPLFMLMFVSTLNKFIYSKGLNKVMEYQYMKW</sequence>
<feature type="transmembrane region" description="Helical" evidence="1">
    <location>
        <begin position="6"/>
        <end position="26"/>
    </location>
</feature>
<organism evidence="2">
    <name type="scientific">Parachtes riberai</name>
    <dbReference type="NCBI Taxonomy" id="2593099"/>
    <lineage>
        <taxon>Eukaryota</taxon>
        <taxon>Metazoa</taxon>
        <taxon>Ecdysozoa</taxon>
        <taxon>Arthropoda</taxon>
        <taxon>Chelicerata</taxon>
        <taxon>Arachnida</taxon>
        <taxon>Araneae</taxon>
        <taxon>Araneomorphae</taxon>
        <taxon>Haplogynae</taxon>
        <taxon>Dysderoidea</taxon>
        <taxon>Dysderidae</taxon>
        <taxon>Parachtes</taxon>
    </lineage>
</organism>
<protein>
    <submittedName>
        <fullName evidence="2">ATP synthase F0 subunit 8</fullName>
    </submittedName>
</protein>
<geneLocation type="mitochondrion" evidence="2"/>